<evidence type="ECO:0000313" key="2">
    <source>
        <dbReference type="EMBL" id="KAK7545513.1"/>
    </source>
</evidence>
<keyword evidence="3" id="KW-1185">Reference proteome</keyword>
<reference evidence="2 3" key="1">
    <citation type="submission" date="2024-04" db="EMBL/GenBank/DDBJ databases">
        <title>Phyllosticta paracitricarpa is synonymous to the EU quarantine fungus P. citricarpa based on phylogenomic analyses.</title>
        <authorList>
            <consortium name="Lawrence Berkeley National Laboratory"/>
            <person name="Van Ingen-Buijs V.A."/>
            <person name="Van Westerhoven A.C."/>
            <person name="Haridas S."/>
            <person name="Skiadas P."/>
            <person name="Martin F."/>
            <person name="Groenewald J.Z."/>
            <person name="Crous P.W."/>
            <person name="Seidl M.F."/>
        </authorList>
    </citation>
    <scope>NUCLEOTIDE SEQUENCE [LARGE SCALE GENOMIC DNA]</scope>
    <source>
        <strain evidence="2 3">CBS 122670</strain>
    </source>
</reference>
<dbReference type="Proteomes" id="UP001365128">
    <property type="component" value="Unassembled WGS sequence"/>
</dbReference>
<name>A0ABR1MBW2_9PEZI</name>
<feature type="compositionally biased region" description="Low complexity" evidence="1">
    <location>
        <begin position="657"/>
        <end position="670"/>
    </location>
</feature>
<feature type="region of interest" description="Disordered" evidence="1">
    <location>
        <begin position="396"/>
        <end position="421"/>
    </location>
</feature>
<feature type="region of interest" description="Disordered" evidence="1">
    <location>
        <begin position="643"/>
        <end position="693"/>
    </location>
</feature>
<comment type="caution">
    <text evidence="2">The sequence shown here is derived from an EMBL/GenBank/DDBJ whole genome shotgun (WGS) entry which is preliminary data.</text>
</comment>
<protein>
    <submittedName>
        <fullName evidence="2">Uncharacterized protein</fullName>
    </submittedName>
</protein>
<proteinExistence type="predicted"/>
<evidence type="ECO:0000313" key="3">
    <source>
        <dbReference type="Proteomes" id="UP001365128"/>
    </source>
</evidence>
<feature type="compositionally biased region" description="Polar residues" evidence="1">
    <location>
        <begin position="507"/>
        <end position="518"/>
    </location>
</feature>
<dbReference type="EMBL" id="JBBPDW010000017">
    <property type="protein sequence ID" value="KAK7545513.1"/>
    <property type="molecule type" value="Genomic_DNA"/>
</dbReference>
<organism evidence="2 3">
    <name type="scientific">Phyllosticta citricarpa</name>
    <dbReference type="NCBI Taxonomy" id="55181"/>
    <lineage>
        <taxon>Eukaryota</taxon>
        <taxon>Fungi</taxon>
        <taxon>Dikarya</taxon>
        <taxon>Ascomycota</taxon>
        <taxon>Pezizomycotina</taxon>
        <taxon>Dothideomycetes</taxon>
        <taxon>Dothideomycetes incertae sedis</taxon>
        <taxon>Botryosphaeriales</taxon>
        <taxon>Phyllostictaceae</taxon>
        <taxon>Phyllosticta</taxon>
    </lineage>
</organism>
<feature type="region of interest" description="Disordered" evidence="1">
    <location>
        <begin position="745"/>
        <end position="804"/>
    </location>
</feature>
<sequence length="876" mass="95825">MPTHHGLRLKASLVISDLDRTTTTQPEFRRGHAEETRNDLERCENEVRNGRELKESFIPLGGDDFNTLHFLGEGSYMPFMMVRAGKELRPNPSMPIRTFHPNPVRNAIYARFLGDNPADVIRAPHALAIRLDFSEQTFLKTNRPMEDIKVDVLLNGEFTHATTVPARFAKENKVLAFGGLRTHYMLERPWVVLPRDKNADGTQRQTVQRTETPKDRWKKLSQAISEEVNIRTTQAGGRTPVIEYFDALAKMTMPPEFDQWDDKRTQTYSVIDIVLSYGSGRKDGASAAYLNVPSRMRPRTQPPGLGTAMPNAQHANENGRMEVASKKREQRKISDIEIHKDKNVITSSEQLPKFLTGALEKAGLDVQTTNEKANRWNTAKGMLNNVLDRSHLKKNVATSATSAEHSKAPTTPVRTLPPPISPPKSAWYSEGRLKEISVPTDFQLPPGSHTPASLIRSTSRLSLQSPLPPVTPLAINTMPPRPRVTRSGHQYSTISQGSPRKRRRGPSISSPRQSTVMGEQSPAGIGISNRGIFTTAGSSTDMSALQAPTKQYVNPDAIMPPPLSPVRSHRNISVLDRPFTRVGFKLGSRHVRTLQLPQPPFRLSNLHNDIDRVRNQRRALASMTSGMSDNPFDTIIPAGIMAIPPPEASSMPPPSSTTPSRPRTKQTSTPGRHIARARGVARGVARGKNGSASATATAVAPATTAAQLATSAGIVAAGNPPYTLFPNPYTPPALASPFVTSTTTTTANPAMKAAQTPSPRRRGPSQHQQQQQQSPSQTPASATRPSRSTRAPRTTLPPAAERQAEHEAGFRAFAAPPLSADASVSYSAVRPAYRGTQWTQGMPRGAGGGVVRQIRTERGGEFHEDGIVLGVRFVVF</sequence>
<feature type="region of interest" description="Disordered" evidence="1">
    <location>
        <begin position="461"/>
        <end position="528"/>
    </location>
</feature>
<feature type="compositionally biased region" description="Pro residues" evidence="1">
    <location>
        <begin position="643"/>
        <end position="656"/>
    </location>
</feature>
<feature type="compositionally biased region" description="Polar residues" evidence="1">
    <location>
        <begin position="487"/>
        <end position="498"/>
    </location>
</feature>
<evidence type="ECO:0000256" key="1">
    <source>
        <dbReference type="SAM" id="MobiDB-lite"/>
    </source>
</evidence>
<feature type="compositionally biased region" description="Low complexity" evidence="1">
    <location>
        <begin position="765"/>
        <end position="801"/>
    </location>
</feature>
<accession>A0ABR1MBW2</accession>
<gene>
    <name evidence="2" type="ORF">IWX46DRAFT_101993</name>
</gene>
<feature type="compositionally biased region" description="Low complexity" evidence="1">
    <location>
        <begin position="677"/>
        <end position="693"/>
    </location>
</feature>
<feature type="compositionally biased region" description="Polar residues" evidence="1">
    <location>
        <begin position="396"/>
        <end position="413"/>
    </location>
</feature>